<evidence type="ECO:0000313" key="2">
    <source>
        <dbReference type="Proteomes" id="UP000094094"/>
    </source>
</evidence>
<name>A0A1D7VH96_9ACTN</name>
<evidence type="ECO:0000313" key="1">
    <source>
        <dbReference type="EMBL" id="AOP46100.1"/>
    </source>
</evidence>
<organism evidence="1 2">
    <name type="scientific">Streptomyces lydicus</name>
    <dbReference type="NCBI Taxonomy" id="47763"/>
    <lineage>
        <taxon>Bacteria</taxon>
        <taxon>Bacillati</taxon>
        <taxon>Actinomycetota</taxon>
        <taxon>Actinomycetes</taxon>
        <taxon>Kitasatosporales</taxon>
        <taxon>Streptomycetaceae</taxon>
        <taxon>Streptomyces</taxon>
    </lineage>
</organism>
<dbReference type="AlphaFoldDB" id="A0A1D7VH96"/>
<keyword evidence="2" id="KW-1185">Reference proteome</keyword>
<gene>
    <name evidence="1" type="ORF">SL103_07460</name>
</gene>
<protein>
    <submittedName>
        <fullName evidence="1">Uncharacterized protein</fullName>
    </submittedName>
</protein>
<proteinExistence type="predicted"/>
<dbReference type="Proteomes" id="UP000094094">
    <property type="component" value="Chromosome"/>
</dbReference>
<dbReference type="EMBL" id="CP017157">
    <property type="protein sequence ID" value="AOP46100.1"/>
    <property type="molecule type" value="Genomic_DNA"/>
</dbReference>
<accession>A0A1D7VH96</accession>
<sequence>MIPNQVQAATRAQTQQPFKELGGHTRIDARRGGQCTFGQCAEPRAGEDAVFTEHSPCFHPVISPDQPCSASQ</sequence>
<reference evidence="1 2" key="1">
    <citation type="submission" date="2016-09" db="EMBL/GenBank/DDBJ databases">
        <title>Complete genome sequencing of Streptomyces lydicus 103 and metabolic pathways analysis of antibiotic biosynthesis.</title>
        <authorList>
            <person name="Jia N."/>
            <person name="Ding M.-Z."/>
            <person name="Gao F."/>
            <person name="Yuan Y.-J."/>
        </authorList>
    </citation>
    <scope>NUCLEOTIDE SEQUENCE [LARGE SCALE GENOMIC DNA]</scope>
    <source>
        <strain evidence="1 2">103</strain>
    </source>
</reference>
<dbReference type="KEGG" id="slc:SL103_07460"/>